<feature type="transmembrane region" description="Helical" evidence="1">
    <location>
        <begin position="68"/>
        <end position="87"/>
    </location>
</feature>
<evidence type="ECO:0008006" key="4">
    <source>
        <dbReference type="Google" id="ProtNLM"/>
    </source>
</evidence>
<feature type="transmembrane region" description="Helical" evidence="1">
    <location>
        <begin position="107"/>
        <end position="129"/>
    </location>
</feature>
<evidence type="ECO:0000256" key="1">
    <source>
        <dbReference type="SAM" id="Phobius"/>
    </source>
</evidence>
<dbReference type="RefSeq" id="WP_375516780.1">
    <property type="nucleotide sequence ID" value="NZ_JBHILI010000002.1"/>
</dbReference>
<feature type="transmembrane region" description="Helical" evidence="1">
    <location>
        <begin position="395"/>
        <end position="415"/>
    </location>
</feature>
<keyword evidence="1" id="KW-0472">Membrane</keyword>
<keyword evidence="1" id="KW-0812">Transmembrane</keyword>
<gene>
    <name evidence="2" type="ORF">ACE5IX_05990</name>
</gene>
<feature type="transmembrane region" description="Helical" evidence="1">
    <location>
        <begin position="149"/>
        <end position="165"/>
    </location>
</feature>
<protein>
    <recommendedName>
        <fullName evidence="4">DUF4153 domain-containing protein</fullName>
    </recommendedName>
</protein>
<feature type="transmembrane region" description="Helical" evidence="1">
    <location>
        <begin position="35"/>
        <end position="56"/>
    </location>
</feature>
<reference evidence="2 3" key="1">
    <citation type="submission" date="2024-09" db="EMBL/GenBank/DDBJ databases">
        <title>Taxonomic and Genotyping Characterization of Leptospira Strains isolated from Multiple Sources in Colombia highlights the importance of intermediate species.</title>
        <authorList>
            <person name="Torres Higuera L."/>
            <person name="Rojas Tapias D."/>
            <person name="Jimenez Velasquez S."/>
            <person name="Renjifo Ibanez C."/>
        </authorList>
    </citation>
    <scope>NUCLEOTIDE SEQUENCE [LARGE SCALE GENOMIC DNA]</scope>
    <source>
        <strain evidence="2 3">Lep080</strain>
    </source>
</reference>
<keyword evidence="3" id="KW-1185">Reference proteome</keyword>
<dbReference type="EMBL" id="JBHILJ010000002">
    <property type="protein sequence ID" value="MFB5736048.1"/>
    <property type="molecule type" value="Genomic_DNA"/>
</dbReference>
<comment type="caution">
    <text evidence="2">The sequence shown here is derived from an EMBL/GenBank/DDBJ whole genome shotgun (WGS) entry which is preliminary data.</text>
</comment>
<dbReference type="Proteomes" id="UP001580391">
    <property type="component" value="Unassembled WGS sequence"/>
</dbReference>
<evidence type="ECO:0000313" key="2">
    <source>
        <dbReference type="EMBL" id="MFB5736048.1"/>
    </source>
</evidence>
<accession>A0ABV5BL61</accession>
<feature type="transmembrane region" description="Helical" evidence="1">
    <location>
        <begin position="185"/>
        <end position="201"/>
    </location>
</feature>
<proteinExistence type="predicted"/>
<keyword evidence="1" id="KW-1133">Transmembrane helix</keyword>
<organism evidence="2 3">
    <name type="scientific">Leptospira wolffii</name>
    <dbReference type="NCBI Taxonomy" id="409998"/>
    <lineage>
        <taxon>Bacteria</taxon>
        <taxon>Pseudomonadati</taxon>
        <taxon>Spirochaetota</taxon>
        <taxon>Spirochaetia</taxon>
        <taxon>Leptospirales</taxon>
        <taxon>Leptospiraceae</taxon>
        <taxon>Leptospira</taxon>
    </lineage>
</organism>
<sequence length="936" mass="107619">MLILLLFLLILILLPAGISLDVWQYSKAGEKGFPFFWSIFSILLIFLISPIVSRFSSLATRWRKSWRFTAGIYEALFLLLSVGFCYLSQKESQLYKIAPEKFGEKDLWLLFSIYLGPFIFVFISAVVLWIYDFVKKQNGNYVLTKERTILYLVVSGCILLIPALQLHLRLTNPDFGEYQKAPETIQYPFYLVYAFLIYEWIRNLKSEGGKNGAMLFFACLIFTWVYFVLFPNILSVSLAVALLFSPIWIGKGRKTEFYVILFSFTVGVFLSRFISWRPEIFTKLEYYRFDHHISLLLLLLFGSEIRKSITEWPESKKGTIVKQILFYYRILVFAAFAVWASFYEFDEGVYTSQFGLLRSVSLHLFFFGMGYLLPSLWRNREQIVSTPKEWISKPYEAIPVGVLLFSLVAFFFGGARKISVDSSIIVGSQAQEIKNVLGPPIMENATTLKYYKVKTDNSPGADPEKSWEYLLEFRLSNARNCSEVPPGTVRNITVKLRTGYLSRPYGWIRSSKLDWFGVSGLDEKNLSTEKLGDLLTKINLPVYTDREDSNPTLGDWMYFNLPGKLKGEIVPAAFRYRDRFGEIALDEIYLGEGENEGCSINKTKRGVSNGILDPEILSRLEWNRSANYVVTENFSAKTKPEENSPNAYPLWKGMALTLQVRKKEPDKLGDKTGHWYYYQGAWIFDSVLKEANKLSDGDYAQLKEEDLEKNGISFDQWSYDVQESCASGGKKYEPKPGSLLWSLRNRYVILTLKLKTDPKEGYSTLGFSDFPAFKEDDLYYFPDDLRDFSNTIYHARVAKDDSPFSVKVKGELSLSSYCITVKDKESVSYQGETSVSFIANSTDFVSPKQQLISFGDFEGFRKEFFLSFPDLNSATDYCRRLGLSLVRKNELDRMYAQKDKFQLPMDSNYESQYWQADQAIETGASGSLLKAICVKR</sequence>
<feature type="transmembrane region" description="Helical" evidence="1">
    <location>
        <begin position="257"/>
        <end position="274"/>
    </location>
</feature>
<feature type="transmembrane region" description="Helical" evidence="1">
    <location>
        <begin position="355"/>
        <end position="374"/>
    </location>
</feature>
<feature type="transmembrane region" description="Helical" evidence="1">
    <location>
        <begin position="324"/>
        <end position="343"/>
    </location>
</feature>
<name>A0ABV5BL61_9LEPT</name>
<evidence type="ECO:0000313" key="3">
    <source>
        <dbReference type="Proteomes" id="UP001580391"/>
    </source>
</evidence>